<dbReference type="InterPro" id="IPR003593">
    <property type="entry name" value="AAA+_ATPase"/>
</dbReference>
<dbReference type="GO" id="GO:0006865">
    <property type="term" value="P:amino acid transport"/>
    <property type="evidence" value="ECO:0007669"/>
    <property type="project" value="UniProtKB-KW"/>
</dbReference>
<evidence type="ECO:0000313" key="11">
    <source>
        <dbReference type="Proteomes" id="UP001595898"/>
    </source>
</evidence>
<evidence type="ECO:0000256" key="2">
    <source>
        <dbReference type="ARBA" id="ARBA00022448"/>
    </source>
</evidence>
<comment type="similarity">
    <text evidence="1">Belongs to the ABC transporter superfamily.</text>
</comment>
<evidence type="ECO:0000256" key="6">
    <source>
        <dbReference type="ARBA" id="ARBA00056071"/>
    </source>
</evidence>
<evidence type="ECO:0000256" key="4">
    <source>
        <dbReference type="ARBA" id="ARBA00022840"/>
    </source>
</evidence>
<evidence type="ECO:0000256" key="8">
    <source>
        <dbReference type="SAM" id="MobiDB-lite"/>
    </source>
</evidence>
<dbReference type="InterPro" id="IPR051120">
    <property type="entry name" value="ABC_AA/LPS_Transport"/>
</dbReference>
<dbReference type="AlphaFoldDB" id="A0ABD5PSW6"/>
<reference evidence="10 11" key="1">
    <citation type="journal article" date="2019" name="Int. J. Syst. Evol. Microbiol.">
        <title>The Global Catalogue of Microorganisms (GCM) 10K type strain sequencing project: providing services to taxonomists for standard genome sequencing and annotation.</title>
        <authorList>
            <consortium name="The Broad Institute Genomics Platform"/>
            <consortium name="The Broad Institute Genome Sequencing Center for Infectious Disease"/>
            <person name="Wu L."/>
            <person name="Ma J."/>
        </authorList>
    </citation>
    <scope>NUCLEOTIDE SEQUENCE [LARGE SCALE GENOMIC DNA]</scope>
    <source>
        <strain evidence="10 11">WLHS5</strain>
    </source>
</reference>
<dbReference type="RefSeq" id="WP_250138584.1">
    <property type="nucleotide sequence ID" value="NZ_JALIQP010000001.1"/>
</dbReference>
<dbReference type="PANTHER" id="PTHR45772">
    <property type="entry name" value="CONSERVED COMPONENT OF ABC TRANSPORTER FOR NATURAL AMINO ACIDS-RELATED"/>
    <property type="match status" value="1"/>
</dbReference>
<evidence type="ECO:0000256" key="1">
    <source>
        <dbReference type="ARBA" id="ARBA00005417"/>
    </source>
</evidence>
<dbReference type="SMART" id="SM00382">
    <property type="entry name" value="AAA"/>
    <property type="match status" value="1"/>
</dbReference>
<dbReference type="InterPro" id="IPR017871">
    <property type="entry name" value="ABC_transporter-like_CS"/>
</dbReference>
<keyword evidence="5" id="KW-0029">Amino-acid transport</keyword>
<name>A0ABD5PSW6_9EURY</name>
<dbReference type="Gene3D" id="3.40.50.300">
    <property type="entry name" value="P-loop containing nucleotide triphosphate hydrolases"/>
    <property type="match status" value="1"/>
</dbReference>
<keyword evidence="11" id="KW-1185">Reference proteome</keyword>
<keyword evidence="3" id="KW-0547">Nucleotide-binding</keyword>
<feature type="region of interest" description="Disordered" evidence="8">
    <location>
        <begin position="1"/>
        <end position="27"/>
    </location>
</feature>
<evidence type="ECO:0000256" key="7">
    <source>
        <dbReference type="ARBA" id="ARBA00072811"/>
    </source>
</evidence>
<gene>
    <name evidence="10" type="ORF">ACFO5R_17080</name>
</gene>
<evidence type="ECO:0000313" key="10">
    <source>
        <dbReference type="EMBL" id="MFC4543642.1"/>
    </source>
</evidence>
<keyword evidence="2" id="KW-0813">Transport</keyword>
<dbReference type="CDD" id="cd03219">
    <property type="entry name" value="ABC_Mj1267_LivG_branched"/>
    <property type="match status" value="1"/>
</dbReference>
<evidence type="ECO:0000259" key="9">
    <source>
        <dbReference type="PROSITE" id="PS50893"/>
    </source>
</evidence>
<dbReference type="EMBL" id="JBHSFA010000009">
    <property type="protein sequence ID" value="MFC4543642.1"/>
    <property type="molecule type" value="Genomic_DNA"/>
</dbReference>
<dbReference type="GO" id="GO:0005524">
    <property type="term" value="F:ATP binding"/>
    <property type="evidence" value="ECO:0007669"/>
    <property type="project" value="UniProtKB-KW"/>
</dbReference>
<dbReference type="FunFam" id="3.40.50.300:FF:000421">
    <property type="entry name" value="Branched-chain amino acid ABC transporter ATP-binding protein"/>
    <property type="match status" value="1"/>
</dbReference>
<keyword evidence="4 10" id="KW-0067">ATP-binding</keyword>
<evidence type="ECO:0000256" key="3">
    <source>
        <dbReference type="ARBA" id="ARBA00022741"/>
    </source>
</evidence>
<evidence type="ECO:0000256" key="5">
    <source>
        <dbReference type="ARBA" id="ARBA00022970"/>
    </source>
</evidence>
<comment type="caution">
    <text evidence="10">The sequence shown here is derived from an EMBL/GenBank/DDBJ whole genome shotgun (WGS) entry which is preliminary data.</text>
</comment>
<organism evidence="10 11">
    <name type="scientific">Halosolutus amylolyticus</name>
    <dbReference type="NCBI Taxonomy" id="2932267"/>
    <lineage>
        <taxon>Archaea</taxon>
        <taxon>Methanobacteriati</taxon>
        <taxon>Methanobacteriota</taxon>
        <taxon>Stenosarchaea group</taxon>
        <taxon>Halobacteria</taxon>
        <taxon>Halobacteriales</taxon>
        <taxon>Natrialbaceae</taxon>
        <taxon>Halosolutus</taxon>
    </lineage>
</organism>
<dbReference type="InterPro" id="IPR032823">
    <property type="entry name" value="BCA_ABC_TP_C"/>
</dbReference>
<dbReference type="PROSITE" id="PS00211">
    <property type="entry name" value="ABC_TRANSPORTER_1"/>
    <property type="match status" value="1"/>
</dbReference>
<protein>
    <recommendedName>
        <fullName evidence="7">Probable branched-chain amino acid transport ATP-binding protein LivG</fullName>
    </recommendedName>
</protein>
<comment type="function">
    <text evidence="6">Probable component of a branched-chain amino-acid transport system.</text>
</comment>
<proteinExistence type="inferred from homology"/>
<dbReference type="PANTHER" id="PTHR45772:SF9">
    <property type="entry name" value="CONSERVED COMPONENT OF ABC TRANSPORTER FOR NATURAL AMINO ACIDS"/>
    <property type="match status" value="1"/>
</dbReference>
<sequence>MSDVETEPQSADSARPTDESTPRSTGASILELRNLEKRFGGITAVDGASFEVERGTITGLIGPNGAGKSTTFNCITGVHEPNAGSVVFDGEEITGLEPHQIATRGLVRTFQIAREFPEMTVLENMMLAPKAQLGESLWRSVTPIVRSDVVEQEGEMRERAWEMLDFFEIDHLAHEYAGNLSGGQRKLLELARALLTEPEMLLLDEPMAGVNPSLEKKLLEHIHELQEQGYTFLLVEHDMDVIMNHCEHVIVMHQGSVLAEGVAEEIQSNEAVIEAYLGGDV</sequence>
<dbReference type="Pfam" id="PF12399">
    <property type="entry name" value="BCA_ABC_TP_C"/>
    <property type="match status" value="1"/>
</dbReference>
<dbReference type="PROSITE" id="PS50893">
    <property type="entry name" value="ABC_TRANSPORTER_2"/>
    <property type="match status" value="1"/>
</dbReference>
<dbReference type="Proteomes" id="UP001595898">
    <property type="component" value="Unassembled WGS sequence"/>
</dbReference>
<dbReference type="SUPFAM" id="SSF52540">
    <property type="entry name" value="P-loop containing nucleoside triphosphate hydrolases"/>
    <property type="match status" value="1"/>
</dbReference>
<feature type="domain" description="ABC transporter" evidence="9">
    <location>
        <begin position="30"/>
        <end position="279"/>
    </location>
</feature>
<accession>A0ABD5PSW6</accession>
<dbReference type="Pfam" id="PF00005">
    <property type="entry name" value="ABC_tran"/>
    <property type="match status" value="1"/>
</dbReference>
<dbReference type="InterPro" id="IPR003439">
    <property type="entry name" value="ABC_transporter-like_ATP-bd"/>
</dbReference>
<dbReference type="InterPro" id="IPR027417">
    <property type="entry name" value="P-loop_NTPase"/>
</dbReference>